<dbReference type="Proteomes" id="UP000821866">
    <property type="component" value="Chromosome 2"/>
</dbReference>
<organism evidence="1 2">
    <name type="scientific">Rhipicephalus microplus</name>
    <name type="common">Cattle tick</name>
    <name type="synonym">Boophilus microplus</name>
    <dbReference type="NCBI Taxonomy" id="6941"/>
    <lineage>
        <taxon>Eukaryota</taxon>
        <taxon>Metazoa</taxon>
        <taxon>Ecdysozoa</taxon>
        <taxon>Arthropoda</taxon>
        <taxon>Chelicerata</taxon>
        <taxon>Arachnida</taxon>
        <taxon>Acari</taxon>
        <taxon>Parasitiformes</taxon>
        <taxon>Ixodida</taxon>
        <taxon>Ixodoidea</taxon>
        <taxon>Ixodidae</taxon>
        <taxon>Rhipicephalinae</taxon>
        <taxon>Rhipicephalus</taxon>
        <taxon>Boophilus</taxon>
    </lineage>
</organism>
<reference evidence="1" key="1">
    <citation type="journal article" date="2020" name="Cell">
        <title>Large-Scale Comparative Analyses of Tick Genomes Elucidate Their Genetic Diversity and Vector Capacities.</title>
        <authorList>
            <consortium name="Tick Genome and Microbiome Consortium (TIGMIC)"/>
            <person name="Jia N."/>
            <person name="Wang J."/>
            <person name="Shi W."/>
            <person name="Du L."/>
            <person name="Sun Y."/>
            <person name="Zhan W."/>
            <person name="Jiang J.F."/>
            <person name="Wang Q."/>
            <person name="Zhang B."/>
            <person name="Ji P."/>
            <person name="Bell-Sakyi L."/>
            <person name="Cui X.M."/>
            <person name="Yuan T.T."/>
            <person name="Jiang B.G."/>
            <person name="Yang W.F."/>
            <person name="Lam T.T."/>
            <person name="Chang Q.C."/>
            <person name="Ding S.J."/>
            <person name="Wang X.J."/>
            <person name="Zhu J.G."/>
            <person name="Ruan X.D."/>
            <person name="Zhao L."/>
            <person name="Wei J.T."/>
            <person name="Ye R.Z."/>
            <person name="Que T.C."/>
            <person name="Du C.H."/>
            <person name="Zhou Y.H."/>
            <person name="Cheng J.X."/>
            <person name="Dai P.F."/>
            <person name="Guo W.B."/>
            <person name="Han X.H."/>
            <person name="Huang E.J."/>
            <person name="Li L.F."/>
            <person name="Wei W."/>
            <person name="Gao Y.C."/>
            <person name="Liu J.Z."/>
            <person name="Shao H.Z."/>
            <person name="Wang X."/>
            <person name="Wang C.C."/>
            <person name="Yang T.C."/>
            <person name="Huo Q.B."/>
            <person name="Li W."/>
            <person name="Chen H.Y."/>
            <person name="Chen S.E."/>
            <person name="Zhou L.G."/>
            <person name="Ni X.B."/>
            <person name="Tian J.H."/>
            <person name="Sheng Y."/>
            <person name="Liu T."/>
            <person name="Pan Y.S."/>
            <person name="Xia L.Y."/>
            <person name="Li J."/>
            <person name="Zhao F."/>
            <person name="Cao W.C."/>
        </authorList>
    </citation>
    <scope>NUCLEOTIDE SEQUENCE</scope>
    <source>
        <strain evidence="1">Rmic-2018</strain>
    </source>
</reference>
<dbReference type="AlphaFoldDB" id="A0A9J6EGD3"/>
<comment type="caution">
    <text evidence="1">The sequence shown here is derived from an EMBL/GenBank/DDBJ whole genome shotgun (WGS) entry which is preliminary data.</text>
</comment>
<keyword evidence="2" id="KW-1185">Reference proteome</keyword>
<protein>
    <submittedName>
        <fullName evidence="1">Uncharacterized protein</fullName>
    </submittedName>
</protein>
<dbReference type="EMBL" id="JABSTU010000004">
    <property type="protein sequence ID" value="KAH8033303.1"/>
    <property type="molecule type" value="Genomic_DNA"/>
</dbReference>
<proteinExistence type="predicted"/>
<name>A0A9J6EGD3_RHIMP</name>
<sequence length="114" mass="12913">MAWSSRLRWELQPRPLLGNPPLEAPEPFRGLLLSDRRPTEPPQHYTAEESRILCPICRVPEISRHAHQDGSLHRSRLLAVAIRDAIRQPPDPTAVEATFALLRSARQDLLEQGA</sequence>
<evidence type="ECO:0000313" key="2">
    <source>
        <dbReference type="Proteomes" id="UP000821866"/>
    </source>
</evidence>
<evidence type="ECO:0000313" key="1">
    <source>
        <dbReference type="EMBL" id="KAH8033303.1"/>
    </source>
</evidence>
<gene>
    <name evidence="1" type="ORF">HPB51_009414</name>
</gene>
<accession>A0A9J6EGD3</accession>
<reference evidence="1" key="2">
    <citation type="submission" date="2021-09" db="EMBL/GenBank/DDBJ databases">
        <authorList>
            <person name="Jia N."/>
            <person name="Wang J."/>
            <person name="Shi W."/>
            <person name="Du L."/>
            <person name="Sun Y."/>
            <person name="Zhan W."/>
            <person name="Jiang J."/>
            <person name="Wang Q."/>
            <person name="Zhang B."/>
            <person name="Ji P."/>
            <person name="Sakyi L.B."/>
            <person name="Cui X."/>
            <person name="Yuan T."/>
            <person name="Jiang B."/>
            <person name="Yang W."/>
            <person name="Lam T.T.-Y."/>
            <person name="Chang Q."/>
            <person name="Ding S."/>
            <person name="Wang X."/>
            <person name="Zhu J."/>
            <person name="Ruan X."/>
            <person name="Zhao L."/>
            <person name="Wei J."/>
            <person name="Que T."/>
            <person name="Du C."/>
            <person name="Cheng J."/>
            <person name="Dai P."/>
            <person name="Han X."/>
            <person name="Huang E."/>
            <person name="Gao Y."/>
            <person name="Liu J."/>
            <person name="Shao H."/>
            <person name="Ye R."/>
            <person name="Li L."/>
            <person name="Wei W."/>
            <person name="Wang X."/>
            <person name="Wang C."/>
            <person name="Huo Q."/>
            <person name="Li W."/>
            <person name="Guo W."/>
            <person name="Chen H."/>
            <person name="Chen S."/>
            <person name="Zhou L."/>
            <person name="Zhou L."/>
            <person name="Ni X."/>
            <person name="Tian J."/>
            <person name="Zhou Y."/>
            <person name="Sheng Y."/>
            <person name="Liu T."/>
            <person name="Pan Y."/>
            <person name="Xia L."/>
            <person name="Li J."/>
            <person name="Zhao F."/>
            <person name="Cao W."/>
        </authorList>
    </citation>
    <scope>NUCLEOTIDE SEQUENCE</scope>
    <source>
        <strain evidence="1">Rmic-2018</strain>
        <tissue evidence="1">Larvae</tissue>
    </source>
</reference>